<dbReference type="EMBL" id="JALPQF010000001">
    <property type="protein sequence ID" value="MCK8479247.1"/>
    <property type="molecule type" value="Genomic_DNA"/>
</dbReference>
<evidence type="ECO:0000313" key="4">
    <source>
        <dbReference type="Proteomes" id="UP001203687"/>
    </source>
</evidence>
<comment type="caution">
    <text evidence="3">The sequence shown here is derived from an EMBL/GenBank/DDBJ whole genome shotgun (WGS) entry which is preliminary data.</text>
</comment>
<organism evidence="3 4">
    <name type="scientific">Psychroserpens algicola</name>
    <dbReference type="NCBI Taxonomy" id="1719034"/>
    <lineage>
        <taxon>Bacteria</taxon>
        <taxon>Pseudomonadati</taxon>
        <taxon>Bacteroidota</taxon>
        <taxon>Flavobacteriia</taxon>
        <taxon>Flavobacteriales</taxon>
        <taxon>Flavobacteriaceae</taxon>
        <taxon>Psychroserpens</taxon>
    </lineage>
</organism>
<name>A0ABT0H509_9FLAO</name>
<evidence type="ECO:0000256" key="2">
    <source>
        <dbReference type="SAM" id="Phobius"/>
    </source>
</evidence>
<feature type="compositionally biased region" description="Acidic residues" evidence="1">
    <location>
        <begin position="97"/>
        <end position="115"/>
    </location>
</feature>
<evidence type="ECO:0000256" key="1">
    <source>
        <dbReference type="SAM" id="MobiDB-lite"/>
    </source>
</evidence>
<protein>
    <submittedName>
        <fullName evidence="3">Energy transducer TonB</fullName>
    </submittedName>
</protein>
<keyword evidence="2" id="KW-0812">Transmembrane</keyword>
<proteinExistence type="predicted"/>
<evidence type="ECO:0000313" key="3">
    <source>
        <dbReference type="EMBL" id="MCK8479247.1"/>
    </source>
</evidence>
<dbReference type="Proteomes" id="UP001203687">
    <property type="component" value="Unassembled WGS sequence"/>
</dbReference>
<dbReference type="RefSeq" id="WP_248411632.1">
    <property type="nucleotide sequence ID" value="NZ_JALPQF010000001.1"/>
</dbReference>
<sequence length="251" mass="28167">MNFIEKHKALIITTLIAGTLLLAMFSLSIKKKAEFIAESYYEIEPQTEEEIKELERIKALEELDNATPKTNQAFNEDEEFKEMMRNFKSMNSHHEEEAQETPEETSEDASQEPEELMSSSAPYNSSKTYALNDKERKTFNKANDVLAMHSAKKDAKNSKGNSASSVSFSLSKRTKVKLPPPVYLCETAGKIIVNITVNAQGQVIDTYINSLSSSDNQCLIDTALEYAKNALFSGAERKSQIGSITYYFQGK</sequence>
<keyword evidence="2" id="KW-0472">Membrane</keyword>
<reference evidence="3" key="1">
    <citation type="submission" date="2022-04" db="EMBL/GenBank/DDBJ databases">
        <authorList>
            <person name="Ren T."/>
        </authorList>
    </citation>
    <scope>NUCLEOTIDE SEQUENCE</scope>
    <source>
        <strain evidence="3">F63249</strain>
    </source>
</reference>
<feature type="region of interest" description="Disordered" evidence="1">
    <location>
        <begin position="91"/>
        <end position="126"/>
    </location>
</feature>
<feature type="transmembrane region" description="Helical" evidence="2">
    <location>
        <begin position="9"/>
        <end position="29"/>
    </location>
</feature>
<gene>
    <name evidence="3" type="ORF">MUY34_01370</name>
</gene>
<feature type="compositionally biased region" description="Polar residues" evidence="1">
    <location>
        <begin position="117"/>
        <end position="126"/>
    </location>
</feature>
<keyword evidence="4" id="KW-1185">Reference proteome</keyword>
<keyword evidence="2" id="KW-1133">Transmembrane helix</keyword>
<accession>A0ABT0H509</accession>